<dbReference type="STRING" id="246196.MSMEG_2255"/>
<organism evidence="5 6">
    <name type="scientific">Mycolicibacterium smegmatis (strain ATCC 700084 / mc(2)155)</name>
    <name type="common">Mycobacterium smegmatis</name>
    <dbReference type="NCBI Taxonomy" id="246196"/>
    <lineage>
        <taxon>Bacteria</taxon>
        <taxon>Bacillati</taxon>
        <taxon>Actinomycetota</taxon>
        <taxon>Actinomycetes</taxon>
        <taxon>Mycobacteriales</taxon>
        <taxon>Mycobacteriaceae</taxon>
        <taxon>Mycolicibacterium</taxon>
    </lineage>
</organism>
<reference evidence="5 6" key="1">
    <citation type="submission" date="2006-10" db="EMBL/GenBank/DDBJ databases">
        <authorList>
            <person name="Fleischmann R.D."/>
            <person name="Dodson R.J."/>
            <person name="Haft D.H."/>
            <person name="Merkel J.S."/>
            <person name="Nelson W.C."/>
            <person name="Fraser C.M."/>
        </authorList>
    </citation>
    <scope>NUCLEOTIDE SEQUENCE [LARGE SCALE GENOMIC DNA]</scope>
    <source>
        <strain evidence="6">ATCC 700084 / mc(2)155</strain>
    </source>
</reference>
<dbReference type="Pfam" id="PF01039">
    <property type="entry name" value="Carboxyl_trans"/>
    <property type="match status" value="1"/>
</dbReference>
<dbReference type="PATRIC" id="fig|246196.19.peg.2221"/>
<evidence type="ECO:0000259" key="3">
    <source>
        <dbReference type="PROSITE" id="PS50980"/>
    </source>
</evidence>
<dbReference type="Gene3D" id="3.90.226.10">
    <property type="entry name" value="2-enoyl-CoA Hydratase, Chain A, domain 1"/>
    <property type="match status" value="2"/>
</dbReference>
<evidence type="ECO:0000313" key="6">
    <source>
        <dbReference type="Proteomes" id="UP000000757"/>
    </source>
</evidence>
<dbReference type="GO" id="GO:0016740">
    <property type="term" value="F:transferase activity"/>
    <property type="evidence" value="ECO:0007669"/>
    <property type="project" value="UniProtKB-KW"/>
</dbReference>
<dbReference type="PROSITE" id="PS50980">
    <property type="entry name" value="COA_CT_NTER"/>
    <property type="match status" value="1"/>
</dbReference>
<dbReference type="EMBL" id="CP000480">
    <property type="protein sequence ID" value="ABK71942.1"/>
    <property type="molecule type" value="Genomic_DNA"/>
</dbReference>
<dbReference type="PANTHER" id="PTHR43842">
    <property type="entry name" value="PROPIONYL-COA CARBOXYLASE BETA CHAIN"/>
    <property type="match status" value="1"/>
</dbReference>
<dbReference type="PaxDb" id="246196-MSMEI_2199"/>
<accession>A0QUL9</accession>
<dbReference type="InterPro" id="IPR011763">
    <property type="entry name" value="COA_CT_C"/>
</dbReference>
<dbReference type="GO" id="GO:0004658">
    <property type="term" value="F:propionyl-CoA carboxylase activity"/>
    <property type="evidence" value="ECO:0007669"/>
    <property type="project" value="TreeGrafter"/>
</dbReference>
<keyword evidence="5" id="KW-0808">Transferase</keyword>
<dbReference type="InterPro" id="IPR034733">
    <property type="entry name" value="AcCoA_carboxyl_beta"/>
</dbReference>
<sequence length="517" mass="55162">MVNGDRLHGDRRFERETDMTHAPEWKESLEDLDRRRQNSYGMGGPERLAKHHAKGKLDARARIGHLLDPGTFQEFGTLVGGDIPSDGIVTGTGLVNGTPVMVGAEDFTTYAGSIGPGGNAKRYRLAELALRSKIPLVMLLEGAGFRAAAGEHYGRTPTDLLAQARCSGKVPTVSAIMGASAGHGALVAPVCDFTIMSPHGAIFTAGPPVVKESIGEEISKEDLGGPDVALASGVIHNLADSDEAVLDDIRRYLSYFPASAWSYPPAAEIDESVEPRATPELLDIVSRDNRRIYDMRKVLDVVFDRTDWFEVQPKFGRAIICALAHLGGHPVAVVANQPQVLAGSIDADAADKAAHFITVADSFHLPIVFLADNPGMLPGSRSERAGVLRSGARMFAAQTAATTLKMHVTLRKAFGFGSMVMSLLGFDDQVATFAYPGATMGAMGAAALSRAAHAGEDVAEVLKTMELEASYRSAGHLGFDELIAPEETRNALLVALHQGLYSRQAPAEPVSRTMIMP</sequence>
<dbReference type="SUPFAM" id="SSF52096">
    <property type="entry name" value="ClpP/crotonase"/>
    <property type="match status" value="2"/>
</dbReference>
<feature type="region of interest" description="Disordered" evidence="2">
    <location>
        <begin position="24"/>
        <end position="48"/>
    </location>
</feature>
<proteinExistence type="inferred from homology"/>
<keyword evidence="6" id="KW-1185">Reference proteome</keyword>
<dbReference type="Proteomes" id="UP000000757">
    <property type="component" value="Chromosome"/>
</dbReference>
<dbReference type="AlphaFoldDB" id="A0QUL9"/>
<evidence type="ECO:0000256" key="2">
    <source>
        <dbReference type="SAM" id="MobiDB-lite"/>
    </source>
</evidence>
<evidence type="ECO:0000313" key="5">
    <source>
        <dbReference type="EMBL" id="ABK71942.1"/>
    </source>
</evidence>
<evidence type="ECO:0000256" key="1">
    <source>
        <dbReference type="ARBA" id="ARBA00006102"/>
    </source>
</evidence>
<dbReference type="InterPro" id="IPR051047">
    <property type="entry name" value="AccD/PCCB"/>
</dbReference>
<dbReference type="InterPro" id="IPR029045">
    <property type="entry name" value="ClpP/crotonase-like_dom_sf"/>
</dbReference>
<feature type="domain" description="CoA carboxyltransferase N-terminal" evidence="3">
    <location>
        <begin position="25"/>
        <end position="268"/>
    </location>
</feature>
<dbReference type="InterPro" id="IPR011762">
    <property type="entry name" value="COA_CT_N"/>
</dbReference>
<dbReference type="OrthoDB" id="9803706at2"/>
<feature type="domain" description="CoA carboxyltransferase C-terminal" evidence="4">
    <location>
        <begin position="268"/>
        <end position="498"/>
    </location>
</feature>
<evidence type="ECO:0000259" key="4">
    <source>
        <dbReference type="PROSITE" id="PS50989"/>
    </source>
</evidence>
<feature type="compositionally biased region" description="Basic and acidic residues" evidence="2">
    <location>
        <begin position="24"/>
        <end position="36"/>
    </location>
</feature>
<dbReference type="KEGG" id="msm:MSMEG_2255"/>
<comment type="similarity">
    <text evidence="1">Belongs to the AccD/PCCB family.</text>
</comment>
<dbReference type="PROSITE" id="PS50989">
    <property type="entry name" value="COA_CT_CTER"/>
    <property type="match status" value="1"/>
</dbReference>
<name>A0QUL9_MYCS2</name>
<dbReference type="PANTHER" id="PTHR43842:SF2">
    <property type="entry name" value="PROPIONYL-COA CARBOXYLASE BETA CHAIN, MITOCHONDRIAL"/>
    <property type="match status" value="1"/>
</dbReference>
<protein>
    <submittedName>
        <fullName evidence="5">Carboxyl transferase domain protein</fullName>
    </submittedName>
</protein>
<gene>
    <name evidence="5" type="ordered locus">MSMEG_2255</name>
</gene>
<dbReference type="eggNOG" id="COG4799">
    <property type="taxonomic scope" value="Bacteria"/>
</dbReference>